<name>A0AAU7F3U0_9PSED</name>
<protein>
    <submittedName>
        <fullName evidence="3">Helix-turn-helix transcriptional regulator</fullName>
    </submittedName>
</protein>
<dbReference type="PANTHER" id="PTHR46797">
    <property type="entry name" value="HTH-TYPE TRANSCRIPTIONAL REGULATOR"/>
    <property type="match status" value="1"/>
</dbReference>
<dbReference type="InterPro" id="IPR010982">
    <property type="entry name" value="Lambda_DNA-bd_dom_sf"/>
</dbReference>
<gene>
    <name evidence="3" type="ORF">ABHN08_10950</name>
</gene>
<dbReference type="InterPro" id="IPR001387">
    <property type="entry name" value="Cro/C1-type_HTH"/>
</dbReference>
<dbReference type="InterPro" id="IPR050807">
    <property type="entry name" value="TransReg_Diox_bact_type"/>
</dbReference>
<reference evidence="3" key="1">
    <citation type="submission" date="2024-05" db="EMBL/GenBank/DDBJ databases">
        <title>Draft genome sequence of Pseudomonas iranensis M7D1.</title>
        <authorList>
            <person name="Miller S.L."/>
            <person name="Nsubuga A."/>
            <person name="Lu N."/>
            <person name="King J."/>
            <person name="Shears P."/>
            <person name="Lawson P.A."/>
        </authorList>
    </citation>
    <scope>NUCLEOTIDE SEQUENCE</scope>
    <source>
        <strain evidence="3">M7D1</strain>
    </source>
</reference>
<accession>A0AAU7F3U0</accession>
<dbReference type="SMART" id="SM00530">
    <property type="entry name" value="HTH_XRE"/>
    <property type="match status" value="1"/>
</dbReference>
<dbReference type="GO" id="GO:0005829">
    <property type="term" value="C:cytosol"/>
    <property type="evidence" value="ECO:0007669"/>
    <property type="project" value="TreeGrafter"/>
</dbReference>
<keyword evidence="1" id="KW-0238">DNA-binding</keyword>
<dbReference type="GO" id="GO:0003677">
    <property type="term" value="F:DNA binding"/>
    <property type="evidence" value="ECO:0007669"/>
    <property type="project" value="UniProtKB-KW"/>
</dbReference>
<dbReference type="Gene3D" id="1.10.260.40">
    <property type="entry name" value="lambda repressor-like DNA-binding domains"/>
    <property type="match status" value="1"/>
</dbReference>
<dbReference type="GO" id="GO:0003700">
    <property type="term" value="F:DNA-binding transcription factor activity"/>
    <property type="evidence" value="ECO:0007669"/>
    <property type="project" value="TreeGrafter"/>
</dbReference>
<dbReference type="PROSITE" id="PS50943">
    <property type="entry name" value="HTH_CROC1"/>
    <property type="match status" value="1"/>
</dbReference>
<evidence type="ECO:0000313" key="3">
    <source>
        <dbReference type="EMBL" id="XBL98447.1"/>
    </source>
</evidence>
<dbReference type="AlphaFoldDB" id="A0AAU7F3U0"/>
<dbReference type="PANTHER" id="PTHR46797:SF1">
    <property type="entry name" value="METHYLPHOSPHONATE SYNTHASE"/>
    <property type="match status" value="1"/>
</dbReference>
<organism evidence="3">
    <name type="scientific">Pseudomonas iranensis</name>
    <dbReference type="NCBI Taxonomy" id="2745503"/>
    <lineage>
        <taxon>Bacteria</taxon>
        <taxon>Pseudomonadati</taxon>
        <taxon>Pseudomonadota</taxon>
        <taxon>Gammaproteobacteria</taxon>
        <taxon>Pseudomonadales</taxon>
        <taxon>Pseudomonadaceae</taxon>
        <taxon>Pseudomonas</taxon>
    </lineage>
</organism>
<proteinExistence type="predicted"/>
<dbReference type="EMBL" id="CP157354">
    <property type="protein sequence ID" value="XBL98447.1"/>
    <property type="molecule type" value="Genomic_DNA"/>
</dbReference>
<dbReference type="Pfam" id="PF01381">
    <property type="entry name" value="HTH_3"/>
    <property type="match status" value="1"/>
</dbReference>
<dbReference type="CDD" id="cd00093">
    <property type="entry name" value="HTH_XRE"/>
    <property type="match status" value="1"/>
</dbReference>
<evidence type="ECO:0000256" key="1">
    <source>
        <dbReference type="ARBA" id="ARBA00023125"/>
    </source>
</evidence>
<dbReference type="SUPFAM" id="SSF47413">
    <property type="entry name" value="lambda repressor-like DNA-binding domains"/>
    <property type="match status" value="1"/>
</dbReference>
<evidence type="ECO:0000259" key="2">
    <source>
        <dbReference type="PROSITE" id="PS50943"/>
    </source>
</evidence>
<feature type="domain" description="HTH cro/C1-type" evidence="2">
    <location>
        <begin position="9"/>
        <end position="63"/>
    </location>
</feature>
<sequence>MSTDFASRLIRLRGDKNLTQQELGDAVGISHSQISRYEAGQAMPRKTVLRKLAEALGVPVEEFQKTDEESSLISVGLITPDGEVDRFDVAKESIDRLREIAESEGISMDLAFTSLLEWYMSNQDGENISFEETIAKMREQLRDSWGKDI</sequence>